<evidence type="ECO:0000256" key="4">
    <source>
        <dbReference type="ARBA" id="ARBA00022989"/>
    </source>
</evidence>
<feature type="transmembrane region" description="Helical" evidence="7">
    <location>
        <begin position="27"/>
        <end position="48"/>
    </location>
</feature>
<evidence type="ECO:0000256" key="3">
    <source>
        <dbReference type="ARBA" id="ARBA00022729"/>
    </source>
</evidence>
<keyword evidence="3" id="KW-0732">Signal</keyword>
<evidence type="ECO:0000313" key="9">
    <source>
        <dbReference type="Proteomes" id="UP000324897"/>
    </source>
</evidence>
<dbReference type="GO" id="GO:0016020">
    <property type="term" value="C:membrane"/>
    <property type="evidence" value="ECO:0007669"/>
    <property type="project" value="UniProtKB-SubCell"/>
</dbReference>
<dbReference type="AlphaFoldDB" id="A0A5J9TMV0"/>
<dbReference type="Proteomes" id="UP000324897">
    <property type="component" value="Chromosome 3"/>
</dbReference>
<dbReference type="PANTHER" id="PTHR48063">
    <property type="entry name" value="LRR RECEPTOR-LIKE KINASE"/>
    <property type="match status" value="1"/>
</dbReference>
<gene>
    <name evidence="8" type="ORF">EJB05_46392</name>
</gene>
<evidence type="ECO:0000256" key="1">
    <source>
        <dbReference type="ARBA" id="ARBA00004479"/>
    </source>
</evidence>
<dbReference type="InterPro" id="IPR046956">
    <property type="entry name" value="RLP23-like"/>
</dbReference>
<organism evidence="8 9">
    <name type="scientific">Eragrostis curvula</name>
    <name type="common">weeping love grass</name>
    <dbReference type="NCBI Taxonomy" id="38414"/>
    <lineage>
        <taxon>Eukaryota</taxon>
        <taxon>Viridiplantae</taxon>
        <taxon>Streptophyta</taxon>
        <taxon>Embryophyta</taxon>
        <taxon>Tracheophyta</taxon>
        <taxon>Spermatophyta</taxon>
        <taxon>Magnoliopsida</taxon>
        <taxon>Liliopsida</taxon>
        <taxon>Poales</taxon>
        <taxon>Poaceae</taxon>
        <taxon>PACMAD clade</taxon>
        <taxon>Chloridoideae</taxon>
        <taxon>Eragrostideae</taxon>
        <taxon>Eragrostidinae</taxon>
        <taxon>Eragrostis</taxon>
    </lineage>
</organism>
<sequence length="137" mass="15406">MASLHLLNHLNMSYNNISGKVLSFKPLVIKILTYMQAIVTYAVPLFPSCSEYKENPADHDEQPDDRDVLLYVFSGLGFGSGFAAVWWLLIFSKAVSKVYAQFIDSICEKVFDSIIILKVKLSRKYLGGNQNLIIEPA</sequence>
<keyword evidence="2 7" id="KW-0812">Transmembrane</keyword>
<feature type="transmembrane region" description="Helical" evidence="7">
    <location>
        <begin position="68"/>
        <end position="89"/>
    </location>
</feature>
<evidence type="ECO:0000256" key="2">
    <source>
        <dbReference type="ARBA" id="ARBA00022692"/>
    </source>
</evidence>
<name>A0A5J9TMV0_9POAL</name>
<keyword evidence="5 7" id="KW-0472">Membrane</keyword>
<proteinExistence type="predicted"/>
<evidence type="ECO:0000256" key="6">
    <source>
        <dbReference type="ARBA" id="ARBA00023180"/>
    </source>
</evidence>
<evidence type="ECO:0000256" key="5">
    <source>
        <dbReference type="ARBA" id="ARBA00023136"/>
    </source>
</evidence>
<dbReference type="EMBL" id="RWGY01000039">
    <property type="protein sequence ID" value="TVU12736.1"/>
    <property type="molecule type" value="Genomic_DNA"/>
</dbReference>
<comment type="subcellular location">
    <subcellularLocation>
        <location evidence="1">Membrane</location>
        <topology evidence="1">Single-pass type I membrane protein</topology>
    </subcellularLocation>
</comment>
<dbReference type="OrthoDB" id="773329at2759"/>
<reference evidence="8 9" key="1">
    <citation type="journal article" date="2019" name="Sci. Rep.">
        <title>A high-quality genome of Eragrostis curvula grass provides insights into Poaceae evolution and supports new strategies to enhance forage quality.</title>
        <authorList>
            <person name="Carballo J."/>
            <person name="Santos B.A.C.M."/>
            <person name="Zappacosta D."/>
            <person name="Garbus I."/>
            <person name="Selva J.P."/>
            <person name="Gallo C.A."/>
            <person name="Diaz A."/>
            <person name="Albertini E."/>
            <person name="Caccamo M."/>
            <person name="Echenique V."/>
        </authorList>
    </citation>
    <scope>NUCLEOTIDE SEQUENCE [LARGE SCALE GENOMIC DNA]</scope>
    <source>
        <strain evidence="9">cv. Victoria</strain>
        <tissue evidence="8">Leaf</tissue>
    </source>
</reference>
<comment type="caution">
    <text evidence="8">The sequence shown here is derived from an EMBL/GenBank/DDBJ whole genome shotgun (WGS) entry which is preliminary data.</text>
</comment>
<dbReference type="Gramene" id="TVU12736">
    <property type="protein sequence ID" value="TVU12736"/>
    <property type="gene ID" value="EJB05_46392"/>
</dbReference>
<dbReference type="PANTHER" id="PTHR48063:SF92">
    <property type="entry name" value="LEUCINE-RICH REPEAT-CONTAINING N-TERMINAL PLANT-TYPE DOMAIN-CONTAINING PROTEIN"/>
    <property type="match status" value="1"/>
</dbReference>
<keyword evidence="6" id="KW-0325">Glycoprotein</keyword>
<protein>
    <submittedName>
        <fullName evidence="8">Uncharacterized protein</fullName>
    </submittedName>
</protein>
<feature type="non-terminal residue" evidence="8">
    <location>
        <position position="1"/>
    </location>
</feature>
<evidence type="ECO:0000256" key="7">
    <source>
        <dbReference type="SAM" id="Phobius"/>
    </source>
</evidence>
<keyword evidence="4 7" id="KW-1133">Transmembrane helix</keyword>
<evidence type="ECO:0000313" key="8">
    <source>
        <dbReference type="EMBL" id="TVU12736.1"/>
    </source>
</evidence>
<accession>A0A5J9TMV0</accession>
<keyword evidence="9" id="KW-1185">Reference proteome</keyword>